<dbReference type="PANTHER" id="PTHR11644">
    <property type="entry name" value="CYTIDINE DEAMINASE"/>
    <property type="match status" value="1"/>
</dbReference>
<evidence type="ECO:0000256" key="3">
    <source>
        <dbReference type="ARBA" id="ARBA00022801"/>
    </source>
</evidence>
<dbReference type="GO" id="GO:0008270">
    <property type="term" value="F:zinc ion binding"/>
    <property type="evidence" value="ECO:0007669"/>
    <property type="project" value="InterPro"/>
</dbReference>
<dbReference type="GO" id="GO:0042802">
    <property type="term" value="F:identical protein binding"/>
    <property type="evidence" value="ECO:0007669"/>
    <property type="project" value="UniProtKB-ARBA"/>
</dbReference>
<protein>
    <submittedName>
        <fullName evidence="6">Cytidine deaminase</fullName>
    </submittedName>
</protein>
<keyword evidence="2" id="KW-0479">Metal-binding</keyword>
<sequence length="163" mass="17838">MQTKEIKILVTEYKNADELITNDRELVLAARESAATAYAPYSHYRVGAALRLADGTIVRGSNQENAATPVGICAERSALFWANANYPEQAVVCMAISAIDQNGEHAANLSPCGICRQAMLESQHRYGQPIRIILDSRNKIDVLNNVECLLPLSFNGNSLNGFK</sequence>
<dbReference type="PROSITE" id="PS00903">
    <property type="entry name" value="CYT_DCMP_DEAMINASES_1"/>
    <property type="match status" value="1"/>
</dbReference>
<evidence type="ECO:0000259" key="5">
    <source>
        <dbReference type="PROSITE" id="PS51747"/>
    </source>
</evidence>
<reference evidence="6 7" key="1">
    <citation type="submission" date="2018-04" db="EMBL/GenBank/DDBJ databases">
        <title>Genomic Encyclopedia of Archaeal and Bacterial Type Strains, Phase II (KMG-II): from individual species to whole genera.</title>
        <authorList>
            <person name="Goeker M."/>
        </authorList>
    </citation>
    <scope>NUCLEOTIDE SEQUENCE [LARGE SCALE GENOMIC DNA]</scope>
    <source>
        <strain evidence="6 7">DSM 28823</strain>
    </source>
</reference>
<evidence type="ECO:0000313" key="7">
    <source>
        <dbReference type="Proteomes" id="UP000243525"/>
    </source>
</evidence>
<dbReference type="Proteomes" id="UP000243525">
    <property type="component" value="Unassembled WGS sequence"/>
</dbReference>
<dbReference type="Pfam" id="PF00383">
    <property type="entry name" value="dCMP_cyt_deam_1"/>
    <property type="match status" value="1"/>
</dbReference>
<evidence type="ECO:0000256" key="1">
    <source>
        <dbReference type="ARBA" id="ARBA00006576"/>
    </source>
</evidence>
<dbReference type="RefSeq" id="WP_107822289.1">
    <property type="nucleotide sequence ID" value="NZ_OY782574.1"/>
</dbReference>
<dbReference type="SUPFAM" id="SSF53927">
    <property type="entry name" value="Cytidine deaminase-like"/>
    <property type="match status" value="1"/>
</dbReference>
<dbReference type="InterPro" id="IPR016193">
    <property type="entry name" value="Cytidine_deaminase-like"/>
</dbReference>
<keyword evidence="4" id="KW-0862">Zinc</keyword>
<dbReference type="GO" id="GO:0004126">
    <property type="term" value="F:cytidine deaminase activity"/>
    <property type="evidence" value="ECO:0007669"/>
    <property type="project" value="TreeGrafter"/>
</dbReference>
<dbReference type="PANTHER" id="PTHR11644:SF2">
    <property type="entry name" value="CYTIDINE DEAMINASE"/>
    <property type="match status" value="1"/>
</dbReference>
<comment type="caution">
    <text evidence="6">The sequence shown here is derived from an EMBL/GenBank/DDBJ whole genome shotgun (WGS) entry which is preliminary data.</text>
</comment>
<keyword evidence="3" id="KW-0378">Hydrolase</keyword>
<dbReference type="InterPro" id="IPR050202">
    <property type="entry name" value="Cyt/Deoxycyt_deaminase"/>
</dbReference>
<accession>A0A2T5C1E6</accession>
<dbReference type="AlphaFoldDB" id="A0A2T5C1E6"/>
<dbReference type="CDD" id="cd01283">
    <property type="entry name" value="cytidine_deaminase"/>
    <property type="match status" value="1"/>
</dbReference>
<dbReference type="GO" id="GO:0005829">
    <property type="term" value="C:cytosol"/>
    <property type="evidence" value="ECO:0007669"/>
    <property type="project" value="TreeGrafter"/>
</dbReference>
<dbReference type="GO" id="GO:0055086">
    <property type="term" value="P:nucleobase-containing small molecule metabolic process"/>
    <property type="evidence" value="ECO:0007669"/>
    <property type="project" value="UniProtKB-ARBA"/>
</dbReference>
<dbReference type="InterPro" id="IPR016192">
    <property type="entry name" value="APOBEC/CMP_deaminase_Zn-bd"/>
</dbReference>
<dbReference type="GO" id="GO:0072527">
    <property type="term" value="P:pyrimidine-containing compound metabolic process"/>
    <property type="evidence" value="ECO:0007669"/>
    <property type="project" value="UniProtKB-ARBA"/>
</dbReference>
<proteinExistence type="inferred from homology"/>
<dbReference type="NCBIfam" id="NF004064">
    <property type="entry name" value="PRK05578.1"/>
    <property type="match status" value="1"/>
</dbReference>
<dbReference type="InterPro" id="IPR002125">
    <property type="entry name" value="CMP_dCMP_dom"/>
</dbReference>
<name>A0A2T5C1E6_9BACT</name>
<dbReference type="OrthoDB" id="9795347at2"/>
<dbReference type="Gene3D" id="3.40.140.10">
    <property type="entry name" value="Cytidine Deaminase, domain 2"/>
    <property type="match status" value="1"/>
</dbReference>
<keyword evidence="7" id="KW-1185">Reference proteome</keyword>
<evidence type="ECO:0000256" key="2">
    <source>
        <dbReference type="ARBA" id="ARBA00022723"/>
    </source>
</evidence>
<comment type="similarity">
    <text evidence="1">Belongs to the cytidine and deoxycytidylate deaminase family.</text>
</comment>
<feature type="domain" description="CMP/dCMP-type deaminase" evidence="5">
    <location>
        <begin position="21"/>
        <end position="157"/>
    </location>
</feature>
<dbReference type="PROSITE" id="PS51747">
    <property type="entry name" value="CYT_DCMP_DEAMINASES_2"/>
    <property type="match status" value="1"/>
</dbReference>
<evidence type="ECO:0000256" key="4">
    <source>
        <dbReference type="ARBA" id="ARBA00022833"/>
    </source>
</evidence>
<gene>
    <name evidence="6" type="ORF">C8N47_10838</name>
</gene>
<evidence type="ECO:0000313" key="6">
    <source>
        <dbReference type="EMBL" id="PTN08481.1"/>
    </source>
</evidence>
<dbReference type="EMBL" id="QAAD01000008">
    <property type="protein sequence ID" value="PTN08481.1"/>
    <property type="molecule type" value="Genomic_DNA"/>
</dbReference>
<organism evidence="6 7">
    <name type="scientific">Mangrovibacterium marinum</name>
    <dbReference type="NCBI Taxonomy" id="1639118"/>
    <lineage>
        <taxon>Bacteria</taxon>
        <taxon>Pseudomonadati</taxon>
        <taxon>Bacteroidota</taxon>
        <taxon>Bacteroidia</taxon>
        <taxon>Marinilabiliales</taxon>
        <taxon>Prolixibacteraceae</taxon>
        <taxon>Mangrovibacterium</taxon>
    </lineage>
</organism>